<evidence type="ECO:0000313" key="2">
    <source>
        <dbReference type="EMBL" id="OEE37039.1"/>
    </source>
</evidence>
<gene>
    <name evidence="2" type="ORF">A1QS_04620</name>
</gene>
<protein>
    <recommendedName>
        <fullName evidence="1">TniQ domain-containing protein</fullName>
    </recommendedName>
</protein>
<proteinExistence type="predicted"/>
<dbReference type="Pfam" id="PF06527">
    <property type="entry name" value="TniQ"/>
    <property type="match status" value="1"/>
</dbReference>
<name>A0A853R0Z9_9VIBR</name>
<dbReference type="RefSeq" id="WP_017045319.1">
    <property type="nucleotide sequence ID" value="NZ_AJYS02000160.1"/>
</dbReference>
<dbReference type="Proteomes" id="UP000094808">
    <property type="component" value="Unassembled WGS sequence"/>
</dbReference>
<reference evidence="2 3" key="1">
    <citation type="journal article" date="2012" name="Science">
        <title>Ecological populations of bacteria act as socially cohesive units of antibiotic production and resistance.</title>
        <authorList>
            <person name="Cordero O.X."/>
            <person name="Wildschutte H."/>
            <person name="Kirkup B."/>
            <person name="Proehl S."/>
            <person name="Ngo L."/>
            <person name="Hussain F."/>
            <person name="Le Roux F."/>
            <person name="Mincer T."/>
            <person name="Polz M.F."/>
        </authorList>
    </citation>
    <scope>NUCLEOTIDE SEQUENCE [LARGE SCALE GENOMIC DNA]</scope>
    <source>
        <strain evidence="2 3">FS-238</strain>
    </source>
</reference>
<comment type="caution">
    <text evidence="2">The sequence shown here is derived from an EMBL/GenBank/DDBJ whole genome shotgun (WGS) entry which is preliminary data.</text>
</comment>
<keyword evidence="3" id="KW-1185">Reference proteome</keyword>
<dbReference type="AlphaFoldDB" id="A0A853R0Z9"/>
<dbReference type="EMBL" id="AJYS02000160">
    <property type="protein sequence ID" value="OEE37039.1"/>
    <property type="molecule type" value="Genomic_DNA"/>
</dbReference>
<organism evidence="2 3">
    <name type="scientific">Vibrio ordalii FS-238</name>
    <dbReference type="NCBI Taxonomy" id="617133"/>
    <lineage>
        <taxon>Bacteria</taxon>
        <taxon>Pseudomonadati</taxon>
        <taxon>Pseudomonadota</taxon>
        <taxon>Gammaproteobacteria</taxon>
        <taxon>Vibrionales</taxon>
        <taxon>Vibrionaceae</taxon>
        <taxon>Vibrio</taxon>
    </lineage>
</organism>
<dbReference type="InterPro" id="IPR009492">
    <property type="entry name" value="TniQ"/>
</dbReference>
<sequence length="403" mass="46481">MKTDIQLYPDESLESFLLRLSQEQGYERFSHFAEDIWFDTLDQHEAIPGAFPLELNRINIYHAQTTSQMRVRVLIHLENQLKLNNFGALRLALSHSKAQFSPEYKAVHRLGADYPFVFLGKRFTPICPLCISEAPYIRQQWQFLSQQACERHGCKLVHHCPGCQSRLEYKTTESISQCECGFELRNSPVEDAPVAVLLVARWLSGSDSKPLGLLKAEMTLSERYGFLLWYVNRYGDIENISFESFVEYCSCWPRVMQEELDELVNKADLIRIKDWKKTFFNEVFGALLKDCRQLPSRQLERNSVLTQVLAYFTKLMARLPSSSKGNVGDVLLSPLEVSTLLSCTTDEVYRLYEFGEIKAAIRPRMHTKIASHESAFTLRSVIETKLTRMCSESDGLSVYLPEW</sequence>
<evidence type="ECO:0000313" key="3">
    <source>
        <dbReference type="Proteomes" id="UP000094808"/>
    </source>
</evidence>
<accession>A0A853R0Z9</accession>
<feature type="domain" description="TniQ" evidence="1">
    <location>
        <begin position="5"/>
        <end position="156"/>
    </location>
</feature>
<evidence type="ECO:0000259" key="1">
    <source>
        <dbReference type="Pfam" id="PF06527"/>
    </source>
</evidence>